<dbReference type="AlphaFoldDB" id="A0A2T3IS78"/>
<reference evidence="2 3" key="1">
    <citation type="submission" date="2018-03" db="EMBL/GenBank/DDBJ databases">
        <title>Whole genome sequencing of Histamine producing bacteria.</title>
        <authorList>
            <person name="Butler K."/>
        </authorList>
    </citation>
    <scope>NUCLEOTIDE SEQUENCE [LARGE SCALE GENOMIC DNA]</scope>
    <source>
        <strain evidence="2 3">BS2</strain>
    </source>
</reference>
<gene>
    <name evidence="2" type="ORF">CTM88_02365</name>
</gene>
<keyword evidence="1" id="KW-1133">Transmembrane helix</keyword>
<keyword evidence="1" id="KW-0812">Transmembrane</keyword>
<evidence type="ECO:0000256" key="1">
    <source>
        <dbReference type="SAM" id="Phobius"/>
    </source>
</evidence>
<comment type="caution">
    <text evidence="2">The sequence shown here is derived from an EMBL/GenBank/DDBJ whole genome shotgun (WGS) entry which is preliminary data.</text>
</comment>
<accession>A0A2T3IS78</accession>
<protein>
    <submittedName>
        <fullName evidence="2">Uncharacterized protein</fullName>
    </submittedName>
</protein>
<dbReference type="Proteomes" id="UP000240254">
    <property type="component" value="Unassembled WGS sequence"/>
</dbReference>
<proteinExistence type="predicted"/>
<keyword evidence="1" id="KW-0472">Membrane</keyword>
<dbReference type="EMBL" id="PYMK01000002">
    <property type="protein sequence ID" value="PSU31210.1"/>
    <property type="molecule type" value="Genomic_DNA"/>
</dbReference>
<evidence type="ECO:0000313" key="3">
    <source>
        <dbReference type="Proteomes" id="UP000240254"/>
    </source>
</evidence>
<feature type="transmembrane region" description="Helical" evidence="1">
    <location>
        <begin position="12"/>
        <end position="30"/>
    </location>
</feature>
<evidence type="ECO:0000313" key="2">
    <source>
        <dbReference type="EMBL" id="PSU31210.1"/>
    </source>
</evidence>
<sequence>MVDSYSLPGWAWLLIFIFALIGLINIYLAFKGESEEPEFKSYVEDFMYGAKWRWSWIGNQISNVWCFCPRCDATLVYDDSSCCSFYSDDNKTDFICENCSHDVVASISGGNKDYATGAVEREISRRIRTGEYKKH</sequence>
<dbReference type="OrthoDB" id="7066309at2"/>
<name>A0A2T3IS78_9GAMM</name>
<organism evidence="2 3">
    <name type="scientific">Photobacterium aquimaris</name>
    <dbReference type="NCBI Taxonomy" id="512643"/>
    <lineage>
        <taxon>Bacteria</taxon>
        <taxon>Pseudomonadati</taxon>
        <taxon>Pseudomonadota</taxon>
        <taxon>Gammaproteobacteria</taxon>
        <taxon>Vibrionales</taxon>
        <taxon>Vibrionaceae</taxon>
        <taxon>Photobacterium</taxon>
    </lineage>
</organism>